<evidence type="ECO:0000256" key="8">
    <source>
        <dbReference type="ARBA" id="ARBA00040342"/>
    </source>
</evidence>
<dbReference type="GO" id="GO:0005737">
    <property type="term" value="C:cytoplasm"/>
    <property type="evidence" value="ECO:0007669"/>
    <property type="project" value="UniProtKB-ARBA"/>
</dbReference>
<keyword evidence="19" id="KW-1185">Reference proteome</keyword>
<evidence type="ECO:0000256" key="9">
    <source>
        <dbReference type="ARBA" id="ARBA00041815"/>
    </source>
</evidence>
<dbReference type="GO" id="GO:0008441">
    <property type="term" value="F:3'(2'),5'-bisphosphate nucleotidase activity"/>
    <property type="evidence" value="ECO:0007669"/>
    <property type="project" value="UniProtKB-EC"/>
</dbReference>
<dbReference type="FunFam" id="3.40.190.80:FF:000006">
    <property type="entry name" value="Bisphosphate nucleotidase 1"/>
    <property type="match status" value="1"/>
</dbReference>
<evidence type="ECO:0000256" key="17">
    <source>
        <dbReference type="ARBA" id="ARBA00044554"/>
    </source>
</evidence>
<dbReference type="PANTHER" id="PTHR43028">
    <property type="entry name" value="3'(2'),5'-BISPHOSPHATE NUCLEOTIDASE 1"/>
    <property type="match status" value="1"/>
</dbReference>
<evidence type="ECO:0000256" key="5">
    <source>
        <dbReference type="ARBA" id="ARBA00022723"/>
    </source>
</evidence>
<evidence type="ECO:0000256" key="12">
    <source>
        <dbReference type="ARBA" id="ARBA00044478"/>
    </source>
</evidence>
<dbReference type="EC" id="3.1.3.7" evidence="3"/>
<dbReference type="PRINTS" id="PR00377">
    <property type="entry name" value="IMPHPHTASES"/>
</dbReference>
<dbReference type="Gene3D" id="3.30.540.10">
    <property type="entry name" value="Fructose-1,6-Bisphosphatase, subunit A, domain 1"/>
    <property type="match status" value="1"/>
</dbReference>
<feature type="binding site" evidence="18">
    <location>
        <position position="150"/>
    </location>
    <ligand>
        <name>Mg(2+)</name>
        <dbReference type="ChEBI" id="CHEBI:18420"/>
        <label>1</label>
        <note>catalytic</note>
    </ligand>
</feature>
<comment type="catalytic activity">
    <reaction evidence="14">
        <text>3'-phosphoadenylyl sulfate + H2O = adenosine 5'-phosphosulfate + phosphate</text>
        <dbReference type="Rhea" id="RHEA:77639"/>
        <dbReference type="ChEBI" id="CHEBI:15377"/>
        <dbReference type="ChEBI" id="CHEBI:43474"/>
        <dbReference type="ChEBI" id="CHEBI:58243"/>
        <dbReference type="ChEBI" id="CHEBI:58339"/>
        <dbReference type="EC" id="3.1.3.7"/>
    </reaction>
    <physiologicalReaction direction="left-to-right" evidence="14">
        <dbReference type="Rhea" id="RHEA:77640"/>
    </physiologicalReaction>
</comment>
<comment type="catalytic activity">
    <reaction evidence="11">
        <text>adenosine 2',5'-bisphosphate + H2O = AMP + phosphate</text>
        <dbReference type="Rhea" id="RHEA:77643"/>
        <dbReference type="ChEBI" id="CHEBI:15377"/>
        <dbReference type="ChEBI" id="CHEBI:43474"/>
        <dbReference type="ChEBI" id="CHEBI:194156"/>
        <dbReference type="ChEBI" id="CHEBI:456215"/>
        <dbReference type="EC" id="3.1.3.7"/>
    </reaction>
    <physiologicalReaction direction="left-to-right" evidence="11">
        <dbReference type="Rhea" id="RHEA:77644"/>
    </physiologicalReaction>
</comment>
<dbReference type="GO" id="GO:0046854">
    <property type="term" value="P:phosphatidylinositol phosphate biosynthetic process"/>
    <property type="evidence" value="ECO:0007669"/>
    <property type="project" value="InterPro"/>
</dbReference>
<dbReference type="AlphaFoldDB" id="A0A0N5AFZ0"/>
<comment type="cofactor">
    <cofactor evidence="1 18">
        <name>Mg(2+)</name>
        <dbReference type="ChEBI" id="CHEBI:18420"/>
    </cofactor>
</comment>
<evidence type="ECO:0000313" key="19">
    <source>
        <dbReference type="Proteomes" id="UP000046393"/>
    </source>
</evidence>
<comment type="catalytic activity">
    <reaction evidence="13">
        <text>adenosine 3',5'-bisphosphate + H2O = AMP + phosphate</text>
        <dbReference type="Rhea" id="RHEA:10040"/>
        <dbReference type="ChEBI" id="CHEBI:15377"/>
        <dbReference type="ChEBI" id="CHEBI:43474"/>
        <dbReference type="ChEBI" id="CHEBI:58343"/>
        <dbReference type="ChEBI" id="CHEBI:456215"/>
        <dbReference type="EC" id="3.1.3.7"/>
    </reaction>
    <physiologicalReaction direction="left-to-right" evidence="13">
        <dbReference type="Rhea" id="RHEA:10041"/>
    </physiologicalReaction>
</comment>
<dbReference type="GO" id="GO:0004441">
    <property type="term" value="F:inositol-1,4-bisphosphate 1-phosphatase activity"/>
    <property type="evidence" value="ECO:0007669"/>
    <property type="project" value="UniProtKB-EC"/>
</dbReference>
<keyword evidence="6" id="KW-0378">Hydrolase</keyword>
<dbReference type="InterPro" id="IPR000760">
    <property type="entry name" value="Inositol_monophosphatase-like"/>
</dbReference>
<dbReference type="FunFam" id="3.30.540.10:FF:000012">
    <property type="entry name" value="Blast:Putative inositol monophosphatase 3"/>
    <property type="match status" value="1"/>
</dbReference>
<evidence type="ECO:0000256" key="13">
    <source>
        <dbReference type="ARBA" id="ARBA00044479"/>
    </source>
</evidence>
<accession>A0A0N5AFZ0</accession>
<evidence type="ECO:0000256" key="11">
    <source>
        <dbReference type="ARBA" id="ARBA00044466"/>
    </source>
</evidence>
<evidence type="ECO:0000256" key="7">
    <source>
        <dbReference type="ARBA" id="ARBA00022842"/>
    </source>
</evidence>
<sequence>MSRNLDSHTVDEMWEKACFITRLVASCVKISETAGLIIKAPFFNILPFSLYKTILKDIMQNGDLKIVNKGTILKEDPQTEADRAAQYCIIKSLHKKFGDKLKVIGEEEVTSAVEKLELSYSPEVLSYDSKCPSDLRNIDMSEVVVWVDPLDGTCEFTEACKSGSSLLQHVTVLIGVSYKGKAIAGVIRQPYFGANQAGRTIWGIVGEGVHGINVVTNSEKKTVVTTRSHSTSTVTAALDALKNKGMLDDVLTVGGAGYKVIKCLEGAAAYVFASPGCKKWDTAAPEAVLVAAGGCLTDISGRNLYYGADAQILNSGGVLATSNWVNHKDYVVGIPDEVKATLPEVISR</sequence>
<dbReference type="InterPro" id="IPR020550">
    <property type="entry name" value="Inositol_monophosphatase_CS"/>
</dbReference>
<evidence type="ECO:0000256" key="18">
    <source>
        <dbReference type="PIRSR" id="PIRSR600760-2"/>
    </source>
</evidence>
<evidence type="ECO:0000256" key="15">
    <source>
        <dbReference type="ARBA" id="ARBA00044519"/>
    </source>
</evidence>
<keyword evidence="5 18" id="KW-0479">Metal-binding</keyword>
<dbReference type="SUPFAM" id="SSF56655">
    <property type="entry name" value="Carbohydrate phosphatase"/>
    <property type="match status" value="1"/>
</dbReference>
<dbReference type="WBParaSite" id="SMUV_0000321301-mRNA-1">
    <property type="protein sequence ID" value="SMUV_0000321301-mRNA-1"/>
    <property type="gene ID" value="SMUV_0000321301"/>
</dbReference>
<feature type="binding site" evidence="18">
    <location>
        <position position="106"/>
    </location>
    <ligand>
        <name>Mg(2+)</name>
        <dbReference type="ChEBI" id="CHEBI:18420"/>
        <label>1</label>
        <note>catalytic</note>
    </ligand>
</feature>
<evidence type="ECO:0000256" key="10">
    <source>
        <dbReference type="ARBA" id="ARBA00044465"/>
    </source>
</evidence>
<comment type="catalytic activity">
    <reaction evidence="10">
        <text>1D-myo-inositol 1,3,4-trisphosphate + H2O = 1D-myo-inositol 3,4-bisphosphate + phosphate</text>
        <dbReference type="Rhea" id="RHEA:70319"/>
        <dbReference type="ChEBI" id="CHEBI:15377"/>
        <dbReference type="ChEBI" id="CHEBI:43474"/>
        <dbReference type="ChEBI" id="CHEBI:58414"/>
        <dbReference type="ChEBI" id="CHEBI:83241"/>
    </reaction>
    <physiologicalReaction direction="left-to-right" evidence="10">
        <dbReference type="Rhea" id="RHEA:70320"/>
    </physiologicalReaction>
</comment>
<feature type="binding site" evidence="18">
    <location>
        <position position="151"/>
    </location>
    <ligand>
        <name>Mg(2+)</name>
        <dbReference type="ChEBI" id="CHEBI:18420"/>
        <label>1</label>
        <note>catalytic</note>
    </ligand>
</feature>
<comment type="similarity">
    <text evidence="2">Belongs to the inositol monophosphatase superfamily.</text>
</comment>
<dbReference type="GO" id="GO:0046872">
    <property type="term" value="F:metal ion binding"/>
    <property type="evidence" value="ECO:0007669"/>
    <property type="project" value="UniProtKB-KW"/>
</dbReference>
<dbReference type="PROSITE" id="PS00629">
    <property type="entry name" value="IMP_1"/>
    <property type="match status" value="1"/>
</dbReference>
<feature type="binding site" evidence="18">
    <location>
        <position position="148"/>
    </location>
    <ligand>
        <name>Mg(2+)</name>
        <dbReference type="ChEBI" id="CHEBI:18420"/>
        <label>1</label>
        <note>catalytic</note>
    </ligand>
</feature>
<dbReference type="PANTHER" id="PTHR43028:SF5">
    <property type="entry name" value="3'(2'),5'-BISPHOSPHATE NUCLEOTIDASE 1"/>
    <property type="match status" value="1"/>
</dbReference>
<keyword evidence="7 18" id="KW-0460">Magnesium</keyword>
<feature type="binding site" evidence="18">
    <location>
        <position position="281"/>
    </location>
    <ligand>
        <name>Mg(2+)</name>
        <dbReference type="ChEBI" id="CHEBI:18420"/>
        <label>1</label>
        <note>catalytic</note>
    </ligand>
</feature>
<evidence type="ECO:0000256" key="3">
    <source>
        <dbReference type="ARBA" id="ARBA00012633"/>
    </source>
</evidence>
<reference evidence="20" key="1">
    <citation type="submission" date="2017-02" db="UniProtKB">
        <authorList>
            <consortium name="WormBaseParasite"/>
        </authorList>
    </citation>
    <scope>IDENTIFICATION</scope>
</reference>
<dbReference type="Proteomes" id="UP000046393">
    <property type="component" value="Unplaced"/>
</dbReference>
<organism evidence="19 20">
    <name type="scientific">Syphacia muris</name>
    <dbReference type="NCBI Taxonomy" id="451379"/>
    <lineage>
        <taxon>Eukaryota</taxon>
        <taxon>Metazoa</taxon>
        <taxon>Ecdysozoa</taxon>
        <taxon>Nematoda</taxon>
        <taxon>Chromadorea</taxon>
        <taxon>Rhabditida</taxon>
        <taxon>Spirurina</taxon>
        <taxon>Oxyuridomorpha</taxon>
        <taxon>Oxyuroidea</taxon>
        <taxon>Oxyuridae</taxon>
        <taxon>Syphacia</taxon>
    </lineage>
</organism>
<evidence type="ECO:0000313" key="20">
    <source>
        <dbReference type="WBParaSite" id="SMUV_0000321301-mRNA-1"/>
    </source>
</evidence>
<dbReference type="InterPro" id="IPR020583">
    <property type="entry name" value="Inositol_monoP_metal-BS"/>
</dbReference>
<protein>
    <recommendedName>
        <fullName evidence="8">3'(2'),5'-bisphosphate nucleotidase 1</fullName>
        <ecNumber evidence="15">3.1.3.57</ecNumber>
        <ecNumber evidence="3">3.1.3.7</ecNumber>
    </recommendedName>
    <alternativeName>
        <fullName evidence="16">3'-phosphoadenosine 5'-phosphate phosphatase</fullName>
    </alternativeName>
    <alternativeName>
        <fullName evidence="9">Bisphosphate 3'-nucleotidase 1</fullName>
    </alternativeName>
    <alternativeName>
        <fullName evidence="17">Inositol-polyphosphate 1-phosphatase</fullName>
    </alternativeName>
</protein>
<evidence type="ECO:0000256" key="16">
    <source>
        <dbReference type="ARBA" id="ARBA00044544"/>
    </source>
</evidence>
<keyword evidence="4" id="KW-0452">Lithium</keyword>
<evidence type="ECO:0000256" key="4">
    <source>
        <dbReference type="ARBA" id="ARBA00022671"/>
    </source>
</evidence>
<comment type="catalytic activity">
    <reaction evidence="12">
        <text>1D-myo-inositol 1,4-bisphosphate + H2O = 1D-myo-inositol 4-phosphate + phosphate</text>
        <dbReference type="Rhea" id="RHEA:15553"/>
        <dbReference type="ChEBI" id="CHEBI:15377"/>
        <dbReference type="ChEBI" id="CHEBI:43474"/>
        <dbReference type="ChEBI" id="CHEBI:58282"/>
        <dbReference type="ChEBI" id="CHEBI:58469"/>
        <dbReference type="EC" id="3.1.3.57"/>
    </reaction>
    <physiologicalReaction direction="left-to-right" evidence="12">
        <dbReference type="Rhea" id="RHEA:15554"/>
    </physiologicalReaction>
</comment>
<dbReference type="PROSITE" id="PS00630">
    <property type="entry name" value="IMP_2"/>
    <property type="match status" value="1"/>
</dbReference>
<evidence type="ECO:0000256" key="2">
    <source>
        <dbReference type="ARBA" id="ARBA00009759"/>
    </source>
</evidence>
<dbReference type="Pfam" id="PF00459">
    <property type="entry name" value="Inositol_P"/>
    <property type="match status" value="1"/>
</dbReference>
<evidence type="ECO:0000256" key="14">
    <source>
        <dbReference type="ARBA" id="ARBA00044484"/>
    </source>
</evidence>
<proteinExistence type="inferred from homology"/>
<dbReference type="Gene3D" id="3.40.190.80">
    <property type="match status" value="1"/>
</dbReference>
<evidence type="ECO:0000256" key="1">
    <source>
        <dbReference type="ARBA" id="ARBA00001946"/>
    </source>
</evidence>
<dbReference type="InterPro" id="IPR050725">
    <property type="entry name" value="CysQ/Inositol_MonoPase"/>
</dbReference>
<evidence type="ECO:0000256" key="6">
    <source>
        <dbReference type="ARBA" id="ARBA00022801"/>
    </source>
</evidence>
<name>A0A0N5AFZ0_9BILA</name>
<dbReference type="EC" id="3.1.3.57" evidence="15"/>
<dbReference type="STRING" id="451379.A0A0N5AFZ0"/>